<evidence type="ECO:0000313" key="3">
    <source>
        <dbReference type="Proteomes" id="UP000037395"/>
    </source>
</evidence>
<feature type="region of interest" description="Disordered" evidence="1">
    <location>
        <begin position="78"/>
        <end position="102"/>
    </location>
</feature>
<sequence length="102" mass="10451">MAEDRLSCLMCGSGRCGLAPREGGAGGEGEHDQGDDGVCGVEAEASADDQSGRGAPTRAIALTPIAVLVPIRRRRWAVERSSGTDRGALTSTQDRASPPEGS</sequence>
<gene>
    <name evidence="2" type="ORF">HS99_0020825</name>
</gene>
<feature type="region of interest" description="Disordered" evidence="1">
    <location>
        <begin position="19"/>
        <end position="38"/>
    </location>
</feature>
<accession>A0A1E7NDC0</accession>
<name>A0A1E7NDC0_KITAU</name>
<dbReference type="Proteomes" id="UP000037395">
    <property type="component" value="Unassembled WGS sequence"/>
</dbReference>
<dbReference type="EMBL" id="JPRF03000013">
    <property type="protein sequence ID" value="OEV38689.1"/>
    <property type="molecule type" value="Genomic_DNA"/>
</dbReference>
<keyword evidence="3" id="KW-1185">Reference proteome</keyword>
<protein>
    <submittedName>
        <fullName evidence="2">Uncharacterized protein</fullName>
    </submittedName>
</protein>
<dbReference type="AlphaFoldDB" id="A0A1E7NDC0"/>
<dbReference type="KEGG" id="kau:B6264_01240"/>
<proteinExistence type="predicted"/>
<evidence type="ECO:0000313" key="2">
    <source>
        <dbReference type="EMBL" id="OEV38689.1"/>
    </source>
</evidence>
<comment type="caution">
    <text evidence="2">The sequence shown here is derived from an EMBL/GenBank/DDBJ whole genome shotgun (WGS) entry which is preliminary data.</text>
</comment>
<reference evidence="2" key="1">
    <citation type="submission" date="2016-08" db="EMBL/GenBank/DDBJ databases">
        <title>Sequencing, Assembly and Comparative Genomics of S. aureofaciens ATCC 10762.</title>
        <authorList>
            <person name="Gradnigo J.S."/>
            <person name="Johnson N."/>
            <person name="Somerville G.A."/>
        </authorList>
    </citation>
    <scope>NUCLEOTIDE SEQUENCE [LARGE SCALE GENOMIC DNA]</scope>
    <source>
        <strain evidence="2">ATCC 10762</strain>
    </source>
</reference>
<organism evidence="2 3">
    <name type="scientific">Kitasatospora aureofaciens</name>
    <name type="common">Streptomyces aureofaciens</name>
    <dbReference type="NCBI Taxonomy" id="1894"/>
    <lineage>
        <taxon>Bacteria</taxon>
        <taxon>Bacillati</taxon>
        <taxon>Actinomycetota</taxon>
        <taxon>Actinomycetes</taxon>
        <taxon>Kitasatosporales</taxon>
        <taxon>Streptomycetaceae</taxon>
        <taxon>Kitasatospora</taxon>
    </lineage>
</organism>
<evidence type="ECO:0000256" key="1">
    <source>
        <dbReference type="SAM" id="MobiDB-lite"/>
    </source>
</evidence>